<dbReference type="InterPro" id="IPR007698">
    <property type="entry name" value="AlaDH/PNT_NAD(H)-bd"/>
</dbReference>
<dbReference type="PANTHER" id="PTHR10160:SF19">
    <property type="entry name" value="PROTON-TRANSLOCATING NAD(P)(+) TRANSHYDROGENASE"/>
    <property type="match status" value="1"/>
</dbReference>
<evidence type="ECO:0000256" key="9">
    <source>
        <dbReference type="ARBA" id="ARBA00022967"/>
    </source>
</evidence>
<evidence type="ECO:0000256" key="3">
    <source>
        <dbReference type="ARBA" id="ARBA00005689"/>
    </source>
</evidence>
<evidence type="ECO:0000256" key="2">
    <source>
        <dbReference type="ARBA" id="ARBA00004429"/>
    </source>
</evidence>
<dbReference type="InterPro" id="IPR008142">
    <property type="entry name" value="AlaDH/PNT_CS1"/>
</dbReference>
<evidence type="ECO:0000256" key="11">
    <source>
        <dbReference type="ARBA" id="ARBA00023027"/>
    </source>
</evidence>
<name>A0ABY2EVK9_9GAMM</name>
<evidence type="ECO:0000256" key="6">
    <source>
        <dbReference type="ARBA" id="ARBA00022692"/>
    </source>
</evidence>
<dbReference type="NCBIfam" id="TIGR00561">
    <property type="entry name" value="pntA"/>
    <property type="match status" value="1"/>
</dbReference>
<evidence type="ECO:0000256" key="14">
    <source>
        <dbReference type="PIRNR" id="PIRNR000203"/>
    </source>
</evidence>
<feature type="transmembrane region" description="Helical" evidence="15">
    <location>
        <begin position="494"/>
        <end position="517"/>
    </location>
</feature>
<keyword evidence="19" id="KW-1185">Reference proteome</keyword>
<evidence type="ECO:0000313" key="18">
    <source>
        <dbReference type="EMBL" id="TDW56323.1"/>
    </source>
</evidence>
<dbReference type="CDD" id="cd05304">
    <property type="entry name" value="Rubrum_tdh"/>
    <property type="match status" value="1"/>
</dbReference>
<evidence type="ECO:0000256" key="8">
    <source>
        <dbReference type="ARBA" id="ARBA00022857"/>
    </source>
</evidence>
<feature type="transmembrane region" description="Helical" evidence="15">
    <location>
        <begin position="188"/>
        <end position="211"/>
    </location>
</feature>
<dbReference type="SUPFAM" id="SSF51735">
    <property type="entry name" value="NAD(P)-binding Rossmann-fold domains"/>
    <property type="match status" value="1"/>
</dbReference>
<dbReference type="SUPFAM" id="SSF52283">
    <property type="entry name" value="Formate/glycerate dehydrogenase catalytic domain-like"/>
    <property type="match status" value="1"/>
</dbReference>
<feature type="transmembrane region" description="Helical" evidence="15">
    <location>
        <begin position="442"/>
        <end position="460"/>
    </location>
</feature>
<dbReference type="PANTHER" id="PTHR10160">
    <property type="entry name" value="NAD(P) TRANSHYDROGENASE"/>
    <property type="match status" value="1"/>
</dbReference>
<dbReference type="Pfam" id="PF12769">
    <property type="entry name" value="PNTB_4TM"/>
    <property type="match status" value="1"/>
</dbReference>
<evidence type="ECO:0000256" key="10">
    <source>
        <dbReference type="ARBA" id="ARBA00022989"/>
    </source>
</evidence>
<dbReference type="Pfam" id="PF05222">
    <property type="entry name" value="AlaDh_PNT_N"/>
    <property type="match status" value="1"/>
</dbReference>
<feature type="domain" description="Alanine dehydrogenase/pyridine nucleotide transhydrogenase N-terminal" evidence="17">
    <location>
        <begin position="24"/>
        <end position="157"/>
    </location>
</feature>
<dbReference type="InterPro" id="IPR007886">
    <property type="entry name" value="AlaDH/PNT_N"/>
</dbReference>
<keyword evidence="11 14" id="KW-0520">NAD</keyword>
<proteinExistence type="inferred from homology"/>
<dbReference type="Gene3D" id="3.40.50.720">
    <property type="entry name" value="NAD(P)-binding Rossmann-like Domain"/>
    <property type="match status" value="2"/>
</dbReference>
<dbReference type="EMBL" id="SODO01000015">
    <property type="protein sequence ID" value="TDW56323.1"/>
    <property type="molecule type" value="Genomic_DNA"/>
</dbReference>
<dbReference type="InterPro" id="IPR036291">
    <property type="entry name" value="NAD(P)-bd_dom_sf"/>
</dbReference>
<evidence type="ECO:0000259" key="16">
    <source>
        <dbReference type="SMART" id="SM01002"/>
    </source>
</evidence>
<evidence type="ECO:0000256" key="15">
    <source>
        <dbReference type="SAM" id="Phobius"/>
    </source>
</evidence>
<evidence type="ECO:0000256" key="1">
    <source>
        <dbReference type="ARBA" id="ARBA00003943"/>
    </source>
</evidence>
<gene>
    <name evidence="18" type="ORF">LY04_03126</name>
</gene>
<keyword evidence="5" id="KW-0997">Cell inner membrane</keyword>
<dbReference type="InterPro" id="IPR024605">
    <property type="entry name" value="NADP_transhyd_a_C"/>
</dbReference>
<evidence type="ECO:0000256" key="4">
    <source>
        <dbReference type="ARBA" id="ARBA00022475"/>
    </source>
</evidence>
<keyword evidence="10 15" id="KW-1133">Transmembrane helix</keyword>
<dbReference type="EC" id="7.1.1.1" evidence="14"/>
<dbReference type="Pfam" id="PF01262">
    <property type="entry name" value="AlaDh_PNT_C"/>
    <property type="match status" value="1"/>
</dbReference>
<organism evidence="18 19">
    <name type="scientific">Oceanimonas baumannii</name>
    <dbReference type="NCBI Taxonomy" id="129578"/>
    <lineage>
        <taxon>Bacteria</taxon>
        <taxon>Pseudomonadati</taxon>
        <taxon>Pseudomonadota</taxon>
        <taxon>Gammaproteobacteria</taxon>
        <taxon>Aeromonadales</taxon>
        <taxon>Aeromonadaceae</taxon>
        <taxon>Oceanimonas</taxon>
    </lineage>
</organism>
<dbReference type="PIRSF" id="PIRSF000203">
    <property type="entry name" value="NADP_transhydrogenase_alpha"/>
    <property type="match status" value="1"/>
</dbReference>
<feature type="transmembrane region" description="Helical" evidence="15">
    <location>
        <begin position="419"/>
        <end position="436"/>
    </location>
</feature>
<accession>A0ABY2EVK9</accession>
<feature type="transmembrane region" description="Helical" evidence="15">
    <location>
        <begin position="467"/>
        <end position="488"/>
    </location>
</feature>
<comment type="caution">
    <text evidence="18">The sequence shown here is derived from an EMBL/GenBank/DDBJ whole genome shotgun (WGS) entry which is preliminary data.</text>
</comment>
<keyword evidence="6 15" id="KW-0812">Transmembrane</keyword>
<dbReference type="InterPro" id="IPR008143">
    <property type="entry name" value="Ala_DH/PNT_CS2"/>
</dbReference>
<keyword evidence="7 14" id="KW-0547">Nucleotide-binding</keyword>
<keyword evidence="9 14" id="KW-1278">Translocase</keyword>
<feature type="domain" description="Alanine dehydrogenase/pyridine nucleotide transhydrogenase NAD(H)-binding" evidence="16">
    <location>
        <begin position="166"/>
        <end position="331"/>
    </location>
</feature>
<evidence type="ECO:0000256" key="7">
    <source>
        <dbReference type="ARBA" id="ARBA00022741"/>
    </source>
</evidence>
<comment type="function">
    <text evidence="1 14">The transhydrogenation between NADH and NADP is coupled to respiration and ATP hydrolysis and functions as a proton pump across the membrane.</text>
</comment>
<evidence type="ECO:0000256" key="5">
    <source>
        <dbReference type="ARBA" id="ARBA00022519"/>
    </source>
</evidence>
<comment type="catalytic activity">
    <reaction evidence="13 14">
        <text>NAD(+) + NADPH + H(+)(in) = NADH + NADP(+) + H(+)(out)</text>
        <dbReference type="Rhea" id="RHEA:47992"/>
        <dbReference type="ChEBI" id="CHEBI:15378"/>
        <dbReference type="ChEBI" id="CHEBI:57540"/>
        <dbReference type="ChEBI" id="CHEBI:57783"/>
        <dbReference type="ChEBI" id="CHEBI:57945"/>
        <dbReference type="ChEBI" id="CHEBI:58349"/>
        <dbReference type="EC" id="7.1.1.1"/>
    </reaction>
</comment>
<keyword evidence="12 15" id="KW-0472">Membrane</keyword>
<keyword evidence="4" id="KW-1003">Cell membrane</keyword>
<dbReference type="SMART" id="SM01002">
    <property type="entry name" value="AlaDh_PNT_C"/>
    <property type="match status" value="1"/>
</dbReference>
<dbReference type="PROSITE" id="PS00836">
    <property type="entry name" value="ALADH_PNT_1"/>
    <property type="match status" value="1"/>
</dbReference>
<dbReference type="Proteomes" id="UP000295058">
    <property type="component" value="Unassembled WGS sequence"/>
</dbReference>
<reference evidence="18 19" key="1">
    <citation type="submission" date="2019-03" db="EMBL/GenBank/DDBJ databases">
        <title>Genomic Encyclopedia of Archaeal and Bacterial Type Strains, Phase II (KMG-II): from individual species to whole genera.</title>
        <authorList>
            <person name="Goeker M."/>
        </authorList>
    </citation>
    <scope>NUCLEOTIDE SEQUENCE [LARGE SCALE GENOMIC DNA]</scope>
    <source>
        <strain evidence="18 19">DSM 15594</strain>
    </source>
</reference>
<dbReference type="InterPro" id="IPR026255">
    <property type="entry name" value="NADP_transhyd_a"/>
</dbReference>
<keyword evidence="8 14" id="KW-0521">NADP</keyword>
<comment type="similarity">
    <text evidence="3 14">Belongs to the AlaDH/PNT family.</text>
</comment>
<sequence length="528" mass="55869">MLNTGRGCIRYDTNMNQGIIMLIGIPRETLSGETRVAATPKSVEQLRKLGFEVSVEQGAGSKASFEDAAYEAAGAQLASQDDVWQAAIIYKVNAPTADEIERLQAGTTLVSFIWPAQNPELVEQLKNKGVTVLAMDMVPRISRAQSLDALSSMANIAGYRAVVEAAHEFGRFFTGQITAAGKVPPAKVLVIGAGVAGLAAIGAAGSLGAIVRAFDTRPEVKEQINSMGAEFLELDYEEDSDSSDGYAKEMSQAFIDAEMALFMEQAKEVDIIVTTALIPGKPAPKLITADMVAAMAPGSVIVDLAAQNGGNCELTKPGELFVSDNGVKIIGYTDLNGRLPTQSSTLYATNLVNLAKLLCKEKDGNINVDFDDVVLRNMTVTRDGEVTFPPPAISVSAAPKAKAAAQPAAETHAKKPSNLKYYLGGTGVLLFAWLAAVAPAEFLSHITVFVLACIVGYYVIWNVSHSLHTPLMSVTNAISGIIVVGALSQVGSGGFVSFLAFVAVLIASINVFGGFTVTHRMLKMFRKG</sequence>
<evidence type="ECO:0000256" key="13">
    <source>
        <dbReference type="ARBA" id="ARBA00048202"/>
    </source>
</evidence>
<evidence type="ECO:0000259" key="17">
    <source>
        <dbReference type="SMART" id="SM01003"/>
    </source>
</evidence>
<dbReference type="PROSITE" id="PS00837">
    <property type="entry name" value="ALADH_PNT_2"/>
    <property type="match status" value="1"/>
</dbReference>
<evidence type="ECO:0000256" key="12">
    <source>
        <dbReference type="ARBA" id="ARBA00023136"/>
    </source>
</evidence>
<dbReference type="SMART" id="SM01003">
    <property type="entry name" value="AlaDh_PNT_N"/>
    <property type="match status" value="1"/>
</dbReference>
<evidence type="ECO:0000313" key="19">
    <source>
        <dbReference type="Proteomes" id="UP000295058"/>
    </source>
</evidence>
<protein>
    <recommendedName>
        <fullName evidence="14">NAD(P) transhydrogenase subunit alpha</fullName>
        <ecNumber evidence="14">7.1.1.1</ecNumber>
    </recommendedName>
</protein>
<dbReference type="NCBIfam" id="NF006942">
    <property type="entry name" value="PRK09424.1"/>
    <property type="match status" value="1"/>
</dbReference>
<comment type="subcellular location">
    <subcellularLocation>
        <location evidence="2">Cell inner membrane</location>
        <topology evidence="2">Multi-pass membrane protein</topology>
    </subcellularLocation>
</comment>